<keyword evidence="1" id="KW-0808">Transferase</keyword>
<dbReference type="GO" id="GO:0008168">
    <property type="term" value="F:methyltransferase activity"/>
    <property type="evidence" value="ECO:0007669"/>
    <property type="project" value="UniProtKB-KW"/>
</dbReference>
<name>A0ABT7EW30_9RHOB</name>
<sequence>MKGQEGGSWDRQTHEKLYGQNLNSGLGDFIARHVQPRNMLEFGSGICALAKYVSDQVPLEPSYCLEPDVVLETPLDNNLNLLNVNVLTDPPPRVLDQLFDMVLSIEVAEHVPADLHEALFDFLVARAGRLIVFSAARPGQGGHGHVAERPELEWRGEFTRRGCRFDPHLTLLARNMSNRRNINHRRNLQVFHAPERSAELLALEERARPYLQDLLSIVLRMGKQFTGNLFYVALKAACAGRPEHSLHWKRENLRRLAADAGEILEVGFAAGHSALLMLLANPTSRLTIVDPLEFVHTRACFKYLDAMFPGRLELIEGYSTDVLPRLPKEKYDLVHLDGGKEKTIAADLELLRPLVARDHVLCIDDTQNAALNAEVNRWIAAGRLETGGFEEMIAASHRARWTHAIARYGVEEQDRNGKVLAEMRRIYARVNHPSIYTDGSAEGAGRADYLIRAMRDVEAQGLSGAFVEVGVAAGHSCVIAGLSASRQFPRDFYLYDTFAGFLPGLPDEVDLNGVAIGAYDLRKYKAETCSAPEVRSRVEAAGVAPDHLFLIEGPAEQTVPGIAPEKIAILRIDADLFAPTDAALARLYDLVEPGGYVIIDGYGHWTGCARAVDDFFAARGMATPGEKIDYSCIGWRK</sequence>
<dbReference type="Proteomes" id="UP001243757">
    <property type="component" value="Unassembled WGS sequence"/>
</dbReference>
<dbReference type="Gene3D" id="3.40.50.150">
    <property type="entry name" value="Vaccinia Virus protein VP39"/>
    <property type="match status" value="2"/>
</dbReference>
<dbReference type="EC" id="2.1.1.-" evidence="1"/>
<comment type="caution">
    <text evidence="1">The sequence shown here is derived from an EMBL/GenBank/DDBJ whole genome shotgun (WGS) entry which is preliminary data.</text>
</comment>
<keyword evidence="2" id="KW-1185">Reference proteome</keyword>
<dbReference type="PANTHER" id="PTHR40036">
    <property type="entry name" value="MACROCIN O-METHYLTRANSFERASE"/>
    <property type="match status" value="1"/>
</dbReference>
<reference evidence="1 2" key="1">
    <citation type="submission" date="2023-05" db="EMBL/GenBank/DDBJ databases">
        <title>Pseudodonghicola sp. nov.</title>
        <authorList>
            <person name="Huang J."/>
        </authorList>
    </citation>
    <scope>NUCLEOTIDE SEQUENCE [LARGE SCALE GENOMIC DNA]</scope>
    <source>
        <strain evidence="1 2">IC7</strain>
    </source>
</reference>
<dbReference type="InterPro" id="IPR029063">
    <property type="entry name" value="SAM-dependent_MTases_sf"/>
</dbReference>
<dbReference type="RefSeq" id="WP_284479301.1">
    <property type="nucleotide sequence ID" value="NZ_JASNJD010000001.1"/>
</dbReference>
<keyword evidence="1" id="KW-0489">Methyltransferase</keyword>
<dbReference type="PANTHER" id="PTHR40036:SF1">
    <property type="entry name" value="MACROCIN O-METHYLTRANSFERASE"/>
    <property type="match status" value="1"/>
</dbReference>
<dbReference type="EMBL" id="JASNJD010000001">
    <property type="protein sequence ID" value="MDK3016490.1"/>
    <property type="molecule type" value="Genomic_DNA"/>
</dbReference>
<accession>A0ABT7EW30</accession>
<dbReference type="InterPro" id="IPR008884">
    <property type="entry name" value="TylF_MeTrfase"/>
</dbReference>
<evidence type="ECO:0000313" key="1">
    <source>
        <dbReference type="EMBL" id="MDK3016490.1"/>
    </source>
</evidence>
<organism evidence="1 2">
    <name type="scientific">Pseudodonghicola flavimaris</name>
    <dbReference type="NCBI Taxonomy" id="3050036"/>
    <lineage>
        <taxon>Bacteria</taxon>
        <taxon>Pseudomonadati</taxon>
        <taxon>Pseudomonadota</taxon>
        <taxon>Alphaproteobacteria</taxon>
        <taxon>Rhodobacterales</taxon>
        <taxon>Paracoccaceae</taxon>
        <taxon>Pseudodonghicola</taxon>
    </lineage>
</organism>
<dbReference type="Pfam" id="PF13578">
    <property type="entry name" value="Methyltransf_24"/>
    <property type="match status" value="1"/>
</dbReference>
<gene>
    <name evidence="1" type="ORF">QO033_02310</name>
</gene>
<proteinExistence type="predicted"/>
<dbReference type="GO" id="GO:0032259">
    <property type="term" value="P:methylation"/>
    <property type="evidence" value="ECO:0007669"/>
    <property type="project" value="UniProtKB-KW"/>
</dbReference>
<dbReference type="SUPFAM" id="SSF53335">
    <property type="entry name" value="S-adenosyl-L-methionine-dependent methyltransferases"/>
    <property type="match status" value="2"/>
</dbReference>
<dbReference type="Pfam" id="PF05711">
    <property type="entry name" value="TylF"/>
    <property type="match status" value="1"/>
</dbReference>
<protein>
    <submittedName>
        <fullName evidence="1">TylF/MycF/NovP-related O-methyltransferase</fullName>
        <ecNumber evidence="1">2.1.1.-</ecNumber>
    </submittedName>
</protein>
<evidence type="ECO:0000313" key="2">
    <source>
        <dbReference type="Proteomes" id="UP001243757"/>
    </source>
</evidence>